<dbReference type="InterPro" id="IPR001088">
    <property type="entry name" value="Glyco_hydro_4"/>
</dbReference>
<comment type="similarity">
    <text evidence="1 12">Belongs to the glycosyl hydrolase 4 family.</text>
</comment>
<dbReference type="AlphaFoldDB" id="A0A084JH38"/>
<keyword evidence="10" id="KW-0533">Nickel</keyword>
<feature type="domain" description="Glycosyl hydrolase family 4 C-terminal" evidence="13">
    <location>
        <begin position="195"/>
        <end position="416"/>
    </location>
</feature>
<evidence type="ECO:0000256" key="2">
    <source>
        <dbReference type="ARBA" id="ARBA00011881"/>
    </source>
</evidence>
<dbReference type="Pfam" id="PF02056">
    <property type="entry name" value="Glyco_hydro_4"/>
    <property type="match status" value="1"/>
</dbReference>
<dbReference type="RefSeq" id="WP_038283701.1">
    <property type="nucleotide sequence ID" value="NZ_JPME01000025.1"/>
</dbReference>
<evidence type="ECO:0000313" key="14">
    <source>
        <dbReference type="EMBL" id="KEZ88272.1"/>
    </source>
</evidence>
<dbReference type="Gene3D" id="3.90.110.10">
    <property type="entry name" value="Lactate dehydrogenase/glycoside hydrolase, family 4, C-terminal"/>
    <property type="match status" value="1"/>
</dbReference>
<feature type="binding site" evidence="9">
    <location>
        <position position="147"/>
    </location>
    <ligand>
        <name>substrate</name>
    </ligand>
</feature>
<dbReference type="InterPro" id="IPR036291">
    <property type="entry name" value="NAD(P)-bd_dom_sf"/>
</dbReference>
<feature type="binding site" evidence="9">
    <location>
        <position position="93"/>
    </location>
    <ligand>
        <name>substrate</name>
    </ligand>
</feature>
<dbReference type="Pfam" id="PF11975">
    <property type="entry name" value="Glyco_hydro_4C"/>
    <property type="match status" value="1"/>
</dbReference>
<keyword evidence="15" id="KW-1185">Reference proteome</keyword>
<dbReference type="Proteomes" id="UP000028525">
    <property type="component" value="Unassembled WGS sequence"/>
</dbReference>
<keyword evidence="6 10" id="KW-0464">Manganese</keyword>
<keyword evidence="10" id="KW-0408">Iron</keyword>
<comment type="subunit">
    <text evidence="2">Homotetramer.</text>
</comment>
<dbReference type="EMBL" id="JPME01000025">
    <property type="protein sequence ID" value="KEZ88272.1"/>
    <property type="molecule type" value="Genomic_DNA"/>
</dbReference>
<dbReference type="InterPro" id="IPR015955">
    <property type="entry name" value="Lactate_DH/Glyco_Ohase_4_C"/>
</dbReference>
<evidence type="ECO:0000256" key="7">
    <source>
        <dbReference type="ARBA" id="ARBA00023295"/>
    </source>
</evidence>
<dbReference type="Gene3D" id="3.40.50.720">
    <property type="entry name" value="NAD(P)-binding Rossmann-like Domain"/>
    <property type="match status" value="1"/>
</dbReference>
<keyword evidence="5 12" id="KW-0520">NAD</keyword>
<dbReference type="PRINTS" id="PR00732">
    <property type="entry name" value="GLHYDRLASE4"/>
</dbReference>
<dbReference type="PROSITE" id="PS01324">
    <property type="entry name" value="GLYCOSYL_HYDROL_F4"/>
    <property type="match status" value="1"/>
</dbReference>
<dbReference type="SUPFAM" id="SSF51735">
    <property type="entry name" value="NAD(P)-binding Rossmann-fold domains"/>
    <property type="match status" value="1"/>
</dbReference>
<evidence type="ECO:0000259" key="13">
    <source>
        <dbReference type="Pfam" id="PF11975"/>
    </source>
</evidence>
<name>A0A084JH38_9FIRM</name>
<evidence type="ECO:0000256" key="1">
    <source>
        <dbReference type="ARBA" id="ARBA00010141"/>
    </source>
</evidence>
<feature type="binding site" evidence="9">
    <location>
        <position position="283"/>
    </location>
    <ligand>
        <name>substrate</name>
    </ligand>
</feature>
<dbReference type="GO" id="GO:0004553">
    <property type="term" value="F:hydrolase activity, hydrolyzing O-glycosyl compounds"/>
    <property type="evidence" value="ECO:0007669"/>
    <property type="project" value="InterPro"/>
</dbReference>
<dbReference type="GO" id="GO:0005975">
    <property type="term" value="P:carbohydrate metabolic process"/>
    <property type="evidence" value="ECO:0007669"/>
    <property type="project" value="InterPro"/>
</dbReference>
<sequence>MRTFNVCIVGGGSTFTLGFLKSFVRLKEEFPLKKLVLFDIDNDRQEPIGKYGEILFKERFPELDFSYTTDVKEAYEGMDFIFMQMRSGGLPMRAKDEHIPLSMGIIGQETCGAGGMAYGLRSCVDMIKAVHDIRTYAPDAWILNYSNPAAIVAEALRREFPDDKRILNICDQPENVVRSCSRLLECSWEDLDPVYFGLNHYGWFTHMYDVHTGEDLLPKIREMVAQNGFLPQDAEQRDKSWLDTYGMVKTIMEDFPEFLPNTYDQYYLYPEYKASHLDADFTRADEVMAGREKRVFSECAQVIKEGKLGDKFDEISDAHAEMMIKVAESIAFNKNDRHILIVENNGAIANMQDDAMVEVVCELGANGPRPMRVGNIPQFYLGLLVNQVSCEKLIVDAYFENSYQKALEAFTLNRLIGDAKKARKVLDALIEANKGMWPELN</sequence>
<organism evidence="14 15">
    <name type="scientific">Lacrimispora celerecrescens</name>
    <dbReference type="NCBI Taxonomy" id="29354"/>
    <lineage>
        <taxon>Bacteria</taxon>
        <taxon>Bacillati</taxon>
        <taxon>Bacillota</taxon>
        <taxon>Clostridia</taxon>
        <taxon>Lachnospirales</taxon>
        <taxon>Lachnospiraceae</taxon>
        <taxon>Lacrimispora</taxon>
    </lineage>
</organism>
<evidence type="ECO:0000256" key="12">
    <source>
        <dbReference type="RuleBase" id="RU361152"/>
    </source>
</evidence>
<protein>
    <submittedName>
        <fullName evidence="14">6-phospho-alpha-glucosidase</fullName>
    </submittedName>
</protein>
<evidence type="ECO:0000256" key="9">
    <source>
        <dbReference type="PIRSR" id="PIRSR601088-2"/>
    </source>
</evidence>
<keyword evidence="10" id="KW-0170">Cobalt</keyword>
<dbReference type="InterPro" id="IPR022616">
    <property type="entry name" value="Glyco_hydro_4_C"/>
</dbReference>
<feature type="active site" description="Proton donor" evidence="8">
    <location>
        <position position="171"/>
    </location>
</feature>
<dbReference type="CDD" id="cd05298">
    <property type="entry name" value="GH4_GlvA_pagL_like"/>
    <property type="match status" value="1"/>
</dbReference>
<evidence type="ECO:0000256" key="3">
    <source>
        <dbReference type="ARBA" id="ARBA00022723"/>
    </source>
</evidence>
<dbReference type="PANTHER" id="PTHR32092:SF14">
    <property type="entry name" value="MALTOSE-6'-PHOSPHATE GLUCOSIDASE"/>
    <property type="match status" value="1"/>
</dbReference>
<evidence type="ECO:0000256" key="8">
    <source>
        <dbReference type="PIRSR" id="PIRSR601088-1"/>
    </source>
</evidence>
<keyword evidence="4 12" id="KW-0378">Hydrolase</keyword>
<feature type="active site" description="Proton acceptor" evidence="8">
    <location>
        <position position="263"/>
    </location>
</feature>
<dbReference type="PANTHER" id="PTHR32092">
    <property type="entry name" value="6-PHOSPHO-BETA-GLUCOSIDASE-RELATED"/>
    <property type="match status" value="1"/>
</dbReference>
<keyword evidence="7 12" id="KW-0326">Glycosidase</keyword>
<keyword evidence="3 10" id="KW-0479">Metal-binding</keyword>
<evidence type="ECO:0000256" key="5">
    <source>
        <dbReference type="ARBA" id="ARBA00023027"/>
    </source>
</evidence>
<evidence type="ECO:0000256" key="4">
    <source>
        <dbReference type="ARBA" id="ARBA00022801"/>
    </source>
</evidence>
<gene>
    <name evidence="14" type="ORF">IO98_18770</name>
</gene>
<dbReference type="SUPFAM" id="SSF56327">
    <property type="entry name" value="LDH C-terminal domain-like"/>
    <property type="match status" value="1"/>
</dbReference>
<feature type="binding site" evidence="10">
    <location>
        <position position="200"/>
    </location>
    <ligand>
        <name>Mn(2+)</name>
        <dbReference type="ChEBI" id="CHEBI:29035"/>
    </ligand>
</feature>
<proteinExistence type="inferred from homology"/>
<evidence type="ECO:0000256" key="6">
    <source>
        <dbReference type="ARBA" id="ARBA00023211"/>
    </source>
</evidence>
<dbReference type="GO" id="GO:0046872">
    <property type="term" value="F:metal ion binding"/>
    <property type="evidence" value="ECO:0007669"/>
    <property type="project" value="UniProtKB-KW"/>
</dbReference>
<evidence type="ECO:0000313" key="15">
    <source>
        <dbReference type="Proteomes" id="UP000028525"/>
    </source>
</evidence>
<evidence type="ECO:0000256" key="10">
    <source>
        <dbReference type="PIRSR" id="PIRSR601088-3"/>
    </source>
</evidence>
<dbReference type="GO" id="GO:0016616">
    <property type="term" value="F:oxidoreductase activity, acting on the CH-OH group of donors, NAD or NADP as acceptor"/>
    <property type="evidence" value="ECO:0007669"/>
    <property type="project" value="InterPro"/>
</dbReference>
<comment type="caution">
    <text evidence="14">The sequence shown here is derived from an EMBL/GenBank/DDBJ whole genome shotgun (WGS) entry which is preliminary data.</text>
</comment>
<dbReference type="OrthoDB" id="9808275at2"/>
<dbReference type="InterPro" id="IPR019802">
    <property type="entry name" value="GlycHydrolase_4_CS"/>
</dbReference>
<comment type="cofactor">
    <cofactor evidence="12">
        <name>NAD(+)</name>
        <dbReference type="ChEBI" id="CHEBI:57540"/>
    </cofactor>
    <text evidence="12">Binds 1 NAD(+) per subunit.</text>
</comment>
<feature type="site" description="Increases basicity of active site Tyr" evidence="11">
    <location>
        <position position="109"/>
    </location>
</feature>
<evidence type="ECO:0000256" key="11">
    <source>
        <dbReference type="PIRSR" id="PIRSR601088-4"/>
    </source>
</evidence>
<dbReference type="STRING" id="29354.IO98_18770"/>
<reference evidence="14 15" key="1">
    <citation type="submission" date="2014-07" db="EMBL/GenBank/DDBJ databases">
        <title>Draft genome of Clostridium celerecrescens 152B isolated from sediments associated with methane hydrate from Krishna Godavari basin.</title>
        <authorList>
            <person name="Honkalas V.S."/>
            <person name="Dabir A.P."/>
            <person name="Arora P."/>
            <person name="Dhakephalkar P.K."/>
        </authorList>
    </citation>
    <scope>NUCLEOTIDE SEQUENCE [LARGE SCALE GENOMIC DNA]</scope>
    <source>
        <strain evidence="14 15">152B</strain>
    </source>
</reference>
<feature type="binding site" evidence="10">
    <location>
        <position position="170"/>
    </location>
    <ligand>
        <name>Mn(2+)</name>
        <dbReference type="ChEBI" id="CHEBI:29035"/>
    </ligand>
</feature>
<accession>A0A084JH38</accession>